<comment type="caution">
    <text evidence="1">The sequence shown here is derived from an EMBL/GenBank/DDBJ whole genome shotgun (WGS) entry which is preliminary data.</text>
</comment>
<proteinExistence type="predicted"/>
<name>A0A2A4T080_9DELT</name>
<dbReference type="Proteomes" id="UP000218113">
    <property type="component" value="Unassembled WGS sequence"/>
</dbReference>
<evidence type="ECO:0000313" key="1">
    <source>
        <dbReference type="EMBL" id="PCI26898.1"/>
    </source>
</evidence>
<gene>
    <name evidence="1" type="ORF">COB67_09700</name>
</gene>
<dbReference type="EMBL" id="NVSR01000083">
    <property type="protein sequence ID" value="PCI26898.1"/>
    <property type="molecule type" value="Genomic_DNA"/>
</dbReference>
<protein>
    <submittedName>
        <fullName evidence="1">Uncharacterized protein</fullName>
    </submittedName>
</protein>
<evidence type="ECO:0000313" key="2">
    <source>
        <dbReference type="Proteomes" id="UP000218113"/>
    </source>
</evidence>
<sequence length="64" mass="7243">MLDSITGSISAEKKMSCFIKSYKKASKNRKESIFEGIYIAVGLVSIRLKAYRITLKKSKPNSRK</sequence>
<organism evidence="1 2">
    <name type="scientific">SAR324 cluster bacterium</name>
    <dbReference type="NCBI Taxonomy" id="2024889"/>
    <lineage>
        <taxon>Bacteria</taxon>
        <taxon>Deltaproteobacteria</taxon>
        <taxon>SAR324 cluster</taxon>
    </lineage>
</organism>
<reference evidence="2" key="1">
    <citation type="submission" date="2017-08" db="EMBL/GenBank/DDBJ databases">
        <title>A dynamic microbial community with high functional redundancy inhabits the cold, oxic subseafloor aquifer.</title>
        <authorList>
            <person name="Tully B.J."/>
            <person name="Wheat C.G."/>
            <person name="Glazer B.T."/>
            <person name="Huber J.A."/>
        </authorList>
    </citation>
    <scope>NUCLEOTIDE SEQUENCE [LARGE SCALE GENOMIC DNA]</scope>
</reference>
<accession>A0A2A4T080</accession>
<dbReference type="AlphaFoldDB" id="A0A2A4T080"/>